<dbReference type="PANTHER" id="PTHR23502:SF38">
    <property type="entry name" value="POLYAMINE TRANSPORTER 4"/>
    <property type="match status" value="1"/>
</dbReference>
<keyword evidence="4 7" id="KW-1133">Transmembrane helix</keyword>
<evidence type="ECO:0000313" key="9">
    <source>
        <dbReference type="EMBL" id="KAG9241556.1"/>
    </source>
</evidence>
<dbReference type="Gene3D" id="1.20.1250.20">
    <property type="entry name" value="MFS general substrate transporter like domains"/>
    <property type="match status" value="1"/>
</dbReference>
<evidence type="ECO:0000256" key="5">
    <source>
        <dbReference type="ARBA" id="ARBA00023136"/>
    </source>
</evidence>
<dbReference type="GO" id="GO:0000297">
    <property type="term" value="F:spermine transmembrane transporter activity"/>
    <property type="evidence" value="ECO:0007669"/>
    <property type="project" value="TreeGrafter"/>
</dbReference>
<evidence type="ECO:0000313" key="10">
    <source>
        <dbReference type="Proteomes" id="UP000887226"/>
    </source>
</evidence>
<feature type="transmembrane region" description="Helical" evidence="7">
    <location>
        <begin position="279"/>
        <end position="305"/>
    </location>
</feature>
<feature type="transmembrane region" description="Helical" evidence="7">
    <location>
        <begin position="392"/>
        <end position="411"/>
    </location>
</feature>
<dbReference type="GO" id="GO:0005886">
    <property type="term" value="C:plasma membrane"/>
    <property type="evidence" value="ECO:0007669"/>
    <property type="project" value="TreeGrafter"/>
</dbReference>
<feature type="region of interest" description="Disordered" evidence="6">
    <location>
        <begin position="1"/>
        <end position="24"/>
    </location>
</feature>
<dbReference type="SUPFAM" id="SSF103473">
    <property type="entry name" value="MFS general substrate transporter"/>
    <property type="match status" value="1"/>
</dbReference>
<dbReference type="PANTHER" id="PTHR23502">
    <property type="entry name" value="MAJOR FACILITATOR SUPERFAMILY"/>
    <property type="match status" value="1"/>
</dbReference>
<dbReference type="CDD" id="cd17323">
    <property type="entry name" value="MFS_Tpo1_MDR_like"/>
    <property type="match status" value="1"/>
</dbReference>
<dbReference type="InterPro" id="IPR036259">
    <property type="entry name" value="MFS_trans_sf"/>
</dbReference>
<sequence>MTTDSGENRRTSSQNVSEKTKVAETQPLYDPMDPSLPLNWSLKKKYFNLIVPAVLTFVVAFGSSIYTPAIVDVMVDFHVSQTAAILPLSTYVLSLAFSGMISAPISEIMGRLGTYRYLVPLSAIFTLACGFAPNFAALCILRFFSGFFGSATFAVSAGTGADMFAPQDRALPGSLQLFAPFLGPAMGPFIGGFVTQGNGWKWSQYALCIILAACYIPVWFLEETYLKVILLRRQKAAEGYGAAAEPTDDKPKSKASTLLLGVVFITLLRPMKMLATEPIVIFLSLYVAYSFAVVFSFFGSIPYVFLVVYGFDRRDTGLVFLGLGLGCVLAIPTYVYLDKITYMKEWHKKNDGIAVADHVNISPEHRLWPAMIGGLGLPIGLFWYGWTANKDIHWIVPILGLVPFGWGNLCIYIATAIYLVDTYAALTAASAIAANGLLRYMLGASFPLFTVQMYEHLGIGWATSVLGFLSLSMLPIPWALFRWGATLRARSTLEKNAIME</sequence>
<keyword evidence="10" id="KW-1185">Reference proteome</keyword>
<feature type="transmembrane region" description="Helical" evidence="7">
    <location>
        <begin position="202"/>
        <end position="221"/>
    </location>
</feature>
<dbReference type="Proteomes" id="UP000887226">
    <property type="component" value="Unassembled WGS sequence"/>
</dbReference>
<evidence type="ECO:0000256" key="4">
    <source>
        <dbReference type="ARBA" id="ARBA00022989"/>
    </source>
</evidence>
<dbReference type="Pfam" id="PF07690">
    <property type="entry name" value="MFS_1"/>
    <property type="match status" value="1"/>
</dbReference>
<name>A0A9P7YXM9_9HELO</name>
<evidence type="ECO:0000256" key="3">
    <source>
        <dbReference type="ARBA" id="ARBA00022692"/>
    </source>
</evidence>
<dbReference type="OrthoDB" id="3936150at2759"/>
<feature type="transmembrane region" description="Helical" evidence="7">
    <location>
        <begin position="367"/>
        <end position="386"/>
    </location>
</feature>
<evidence type="ECO:0000256" key="7">
    <source>
        <dbReference type="SAM" id="Phobius"/>
    </source>
</evidence>
<dbReference type="PROSITE" id="PS50850">
    <property type="entry name" value="MFS"/>
    <property type="match status" value="1"/>
</dbReference>
<protein>
    <submittedName>
        <fullName evidence="9">Major facilitator superfamily domain-containing protein</fullName>
    </submittedName>
</protein>
<proteinExistence type="inferred from homology"/>
<dbReference type="EMBL" id="MU254194">
    <property type="protein sequence ID" value="KAG9241556.1"/>
    <property type="molecule type" value="Genomic_DNA"/>
</dbReference>
<dbReference type="GO" id="GO:0015606">
    <property type="term" value="F:spermidine transmembrane transporter activity"/>
    <property type="evidence" value="ECO:0007669"/>
    <property type="project" value="TreeGrafter"/>
</dbReference>
<dbReference type="InterPro" id="IPR020846">
    <property type="entry name" value="MFS_dom"/>
</dbReference>
<accession>A0A9P7YXM9</accession>
<evidence type="ECO:0000256" key="1">
    <source>
        <dbReference type="ARBA" id="ARBA00004141"/>
    </source>
</evidence>
<comment type="subcellular location">
    <subcellularLocation>
        <location evidence="1">Membrane</location>
        <topology evidence="1">Multi-pass membrane protein</topology>
    </subcellularLocation>
</comment>
<feature type="transmembrane region" description="Helical" evidence="7">
    <location>
        <begin position="317"/>
        <end position="337"/>
    </location>
</feature>
<feature type="transmembrane region" description="Helical" evidence="7">
    <location>
        <begin position="177"/>
        <end position="196"/>
    </location>
</feature>
<feature type="domain" description="Major facilitator superfamily (MFS) profile" evidence="8">
    <location>
        <begin position="48"/>
        <end position="490"/>
    </location>
</feature>
<dbReference type="InterPro" id="IPR011701">
    <property type="entry name" value="MFS"/>
</dbReference>
<evidence type="ECO:0000256" key="6">
    <source>
        <dbReference type="SAM" id="MobiDB-lite"/>
    </source>
</evidence>
<keyword evidence="3 7" id="KW-0812">Transmembrane</keyword>
<evidence type="ECO:0000259" key="8">
    <source>
        <dbReference type="PROSITE" id="PS50850"/>
    </source>
</evidence>
<reference evidence="9" key="1">
    <citation type="journal article" date="2021" name="IMA Fungus">
        <title>Genomic characterization of three marine fungi, including Emericellopsis atlantica sp. nov. with signatures of a generalist lifestyle and marine biomass degradation.</title>
        <authorList>
            <person name="Hagestad O.C."/>
            <person name="Hou L."/>
            <person name="Andersen J.H."/>
            <person name="Hansen E.H."/>
            <person name="Altermark B."/>
            <person name="Li C."/>
            <person name="Kuhnert E."/>
            <person name="Cox R.J."/>
            <person name="Crous P.W."/>
            <person name="Spatafora J.W."/>
            <person name="Lail K."/>
            <person name="Amirebrahimi M."/>
            <person name="Lipzen A."/>
            <person name="Pangilinan J."/>
            <person name="Andreopoulos W."/>
            <person name="Hayes R.D."/>
            <person name="Ng V."/>
            <person name="Grigoriev I.V."/>
            <person name="Jackson S.A."/>
            <person name="Sutton T.D.S."/>
            <person name="Dobson A.D.W."/>
            <person name="Rama T."/>
        </authorList>
    </citation>
    <scope>NUCLEOTIDE SEQUENCE</scope>
    <source>
        <strain evidence="9">TRa3180A</strain>
    </source>
</reference>
<feature type="transmembrane region" description="Helical" evidence="7">
    <location>
        <begin position="117"/>
        <end position="137"/>
    </location>
</feature>
<feature type="transmembrane region" description="Helical" evidence="7">
    <location>
        <begin position="83"/>
        <end position="105"/>
    </location>
</feature>
<feature type="transmembrane region" description="Helical" evidence="7">
    <location>
        <begin position="46"/>
        <end position="71"/>
    </location>
</feature>
<comment type="similarity">
    <text evidence="2">Belongs to the major facilitator superfamily.</text>
</comment>
<dbReference type="FunFam" id="1.20.1250.20:FF:000082">
    <property type="entry name" value="MFS multidrug transporter, putative"/>
    <property type="match status" value="1"/>
</dbReference>
<comment type="caution">
    <text evidence="9">The sequence shown here is derived from an EMBL/GenBank/DDBJ whole genome shotgun (WGS) entry which is preliminary data.</text>
</comment>
<evidence type="ECO:0000256" key="2">
    <source>
        <dbReference type="ARBA" id="ARBA00008335"/>
    </source>
</evidence>
<dbReference type="AlphaFoldDB" id="A0A9P7YXM9"/>
<keyword evidence="5 7" id="KW-0472">Membrane</keyword>
<feature type="transmembrane region" description="Helical" evidence="7">
    <location>
        <begin position="458"/>
        <end position="481"/>
    </location>
</feature>
<organism evidence="9 10">
    <name type="scientific">Calycina marina</name>
    <dbReference type="NCBI Taxonomy" id="1763456"/>
    <lineage>
        <taxon>Eukaryota</taxon>
        <taxon>Fungi</taxon>
        <taxon>Dikarya</taxon>
        <taxon>Ascomycota</taxon>
        <taxon>Pezizomycotina</taxon>
        <taxon>Leotiomycetes</taxon>
        <taxon>Helotiales</taxon>
        <taxon>Pezizellaceae</taxon>
        <taxon>Calycina</taxon>
    </lineage>
</organism>
<gene>
    <name evidence="9" type="ORF">BJ878DRAFT_427863</name>
</gene>
<feature type="compositionally biased region" description="Basic and acidic residues" evidence="6">
    <location>
        <begin position="1"/>
        <end position="10"/>
    </location>
</feature>